<dbReference type="Proteomes" id="UP000827976">
    <property type="component" value="Chromosome 14"/>
</dbReference>
<keyword evidence="2" id="KW-1185">Reference proteome</keyword>
<protein>
    <submittedName>
        <fullName evidence="1">Uncharacterized protein</fullName>
    </submittedName>
</protein>
<accession>A0ACB7URW7</accession>
<dbReference type="EMBL" id="CM037024">
    <property type="protein sequence ID" value="KAH7663404.1"/>
    <property type="molecule type" value="Genomic_DNA"/>
</dbReference>
<evidence type="ECO:0000313" key="1">
    <source>
        <dbReference type="EMBL" id="KAH7663404.1"/>
    </source>
</evidence>
<proteinExistence type="predicted"/>
<gene>
    <name evidence="1" type="ORF">IHE45_14G052500</name>
</gene>
<name>A0ACB7URW7_DIOAL</name>
<comment type="caution">
    <text evidence="1">The sequence shown here is derived from an EMBL/GenBank/DDBJ whole genome shotgun (WGS) entry which is preliminary data.</text>
</comment>
<reference evidence="2" key="1">
    <citation type="journal article" date="2022" name="Nat. Commun.">
        <title>Chromosome evolution and the genetic basis of agronomically important traits in greater yam.</title>
        <authorList>
            <person name="Bredeson J.V."/>
            <person name="Lyons J.B."/>
            <person name="Oniyinde I.O."/>
            <person name="Okereke N.R."/>
            <person name="Kolade O."/>
            <person name="Nnabue I."/>
            <person name="Nwadili C.O."/>
            <person name="Hribova E."/>
            <person name="Parker M."/>
            <person name="Nwogha J."/>
            <person name="Shu S."/>
            <person name="Carlson J."/>
            <person name="Kariba R."/>
            <person name="Muthemba S."/>
            <person name="Knop K."/>
            <person name="Barton G.J."/>
            <person name="Sherwood A.V."/>
            <person name="Lopez-Montes A."/>
            <person name="Asiedu R."/>
            <person name="Jamnadass R."/>
            <person name="Muchugi A."/>
            <person name="Goodstein D."/>
            <person name="Egesi C.N."/>
            <person name="Featherston J."/>
            <person name="Asfaw A."/>
            <person name="Simpson G.G."/>
            <person name="Dolezel J."/>
            <person name="Hendre P.S."/>
            <person name="Van Deynze A."/>
            <person name="Kumar P.L."/>
            <person name="Obidiegwu J.E."/>
            <person name="Bhattacharjee R."/>
            <person name="Rokhsar D.S."/>
        </authorList>
    </citation>
    <scope>NUCLEOTIDE SEQUENCE [LARGE SCALE GENOMIC DNA]</scope>
    <source>
        <strain evidence="2">cv. TDa95/00328</strain>
    </source>
</reference>
<sequence length="109" mass="11510">MLKLSGWPRLTWGRGARAAGGGRSCPPTSRFGPCYPSVARRVPTPPRGGGATTSGTRRVAGPTLVARPPRSPRPTPVEDARPPRSPRPGCAPRFRVFSGLPRVCGGSRQ</sequence>
<evidence type="ECO:0000313" key="2">
    <source>
        <dbReference type="Proteomes" id="UP000827976"/>
    </source>
</evidence>
<organism evidence="1 2">
    <name type="scientific">Dioscorea alata</name>
    <name type="common">Purple yam</name>
    <dbReference type="NCBI Taxonomy" id="55571"/>
    <lineage>
        <taxon>Eukaryota</taxon>
        <taxon>Viridiplantae</taxon>
        <taxon>Streptophyta</taxon>
        <taxon>Embryophyta</taxon>
        <taxon>Tracheophyta</taxon>
        <taxon>Spermatophyta</taxon>
        <taxon>Magnoliopsida</taxon>
        <taxon>Liliopsida</taxon>
        <taxon>Dioscoreales</taxon>
        <taxon>Dioscoreaceae</taxon>
        <taxon>Dioscorea</taxon>
    </lineage>
</organism>